<name>A0A395MA15_9HYPO</name>
<dbReference type="Proteomes" id="UP000265631">
    <property type="component" value="Unassembled WGS sequence"/>
</dbReference>
<accession>A0A395MA15</accession>
<evidence type="ECO:0000256" key="3">
    <source>
        <dbReference type="ARBA" id="ARBA00023002"/>
    </source>
</evidence>
<keyword evidence="3" id="KW-0560">Oxidoreductase</keyword>
<sequence length="590" mass="63825">MASTLGKYVSKLAGSRVLVIGGSSGIGFGVAEAAIQNGASSVFISSSSQSKISSAIERLKQNNQSANAQLHGFSCDLGSPATLNSEVENLFAEVSKSGKLDHVVFTAGDKLAVGKLEDFSLSDIQQAGTVRFFAPLVVAQQLRKHLNEAETSSFTVATGGAVEHASKDWTVMYSYLSGLRGIVRGLAVDLAPIRVNAVAQGPIETELWDNVKQAGYWDAVTGRLKARMTTGSIGQVEDVAEAYVYLMKNKNASGSIVETTGDYQQIVYKHYLHSSETSALRKRQSYLEDQRKRPLYWGVQDNQGDDHAGIVHEVGEGVSEFKRGDRVAAMHEMKTSGGSYAEYGISPEHTTFLLLDKISFQEGAAVPFTALTAAVALHENLGITVPWVPVSDSEKIPLVIWGATSAVGSYAVQLAKRSNIYPLICVAGRAQQHVEGLIDRSKGDTVIDYRKGRDSVVQEMKDSLKGAKLEYAFDAISEGGFYQTICEVLDHTTGKITLTILAQTYSEIPKTIEKSVTTVASVHQNLKDFARVFTRHFSKGLEEGWVKPHPQEVIPGGLNGIEQGLARLKNGEADAVKYVYRIADTHGVES</sequence>
<organism evidence="6 7">
    <name type="scientific">Fusarium flagelliforme</name>
    <dbReference type="NCBI Taxonomy" id="2675880"/>
    <lineage>
        <taxon>Eukaryota</taxon>
        <taxon>Fungi</taxon>
        <taxon>Dikarya</taxon>
        <taxon>Ascomycota</taxon>
        <taxon>Pezizomycotina</taxon>
        <taxon>Sordariomycetes</taxon>
        <taxon>Hypocreomycetidae</taxon>
        <taxon>Hypocreales</taxon>
        <taxon>Nectriaceae</taxon>
        <taxon>Fusarium</taxon>
        <taxon>Fusarium incarnatum-equiseti species complex</taxon>
    </lineage>
</organism>
<dbReference type="PRINTS" id="PR00081">
    <property type="entry name" value="GDHRDH"/>
</dbReference>
<proteinExistence type="inferred from homology"/>
<dbReference type="InterPro" id="IPR047122">
    <property type="entry name" value="Trans-enoyl_RdTase-like"/>
</dbReference>
<dbReference type="SMART" id="SM00829">
    <property type="entry name" value="PKS_ER"/>
    <property type="match status" value="1"/>
</dbReference>
<dbReference type="PANTHER" id="PTHR45348">
    <property type="entry name" value="HYPOTHETICAL OXIDOREDUCTASE (EUROFUNG)"/>
    <property type="match status" value="1"/>
</dbReference>
<dbReference type="GO" id="GO:0016651">
    <property type="term" value="F:oxidoreductase activity, acting on NAD(P)H"/>
    <property type="evidence" value="ECO:0007669"/>
    <property type="project" value="InterPro"/>
</dbReference>
<evidence type="ECO:0000256" key="2">
    <source>
        <dbReference type="ARBA" id="ARBA00022857"/>
    </source>
</evidence>
<dbReference type="InterPro" id="IPR036291">
    <property type="entry name" value="NAD(P)-bd_dom_sf"/>
</dbReference>
<gene>
    <name evidence="6" type="ORF">FIE12Z_11661</name>
</gene>
<dbReference type="SUPFAM" id="SSF50129">
    <property type="entry name" value="GroES-like"/>
    <property type="match status" value="1"/>
</dbReference>
<dbReference type="Gene3D" id="3.90.180.10">
    <property type="entry name" value="Medium-chain alcohol dehydrogenases, catalytic domain"/>
    <property type="match status" value="1"/>
</dbReference>
<dbReference type="CDD" id="cd08249">
    <property type="entry name" value="enoyl_reductase_like"/>
    <property type="match status" value="1"/>
</dbReference>
<dbReference type="InterPro" id="IPR020843">
    <property type="entry name" value="ER"/>
</dbReference>
<dbReference type="InterPro" id="IPR013154">
    <property type="entry name" value="ADH-like_N"/>
</dbReference>
<dbReference type="InterPro" id="IPR002347">
    <property type="entry name" value="SDR_fam"/>
</dbReference>
<protein>
    <submittedName>
        <fullName evidence="6">Glucose and ribitol dehydrogenase 1</fullName>
    </submittedName>
</protein>
<dbReference type="PANTHER" id="PTHR45348:SF5">
    <property type="entry name" value="OXIDOREDUCTASE, PUTATIVE (AFU_ORTHOLOGUE AFUA_8G01420)-RELATED"/>
    <property type="match status" value="1"/>
</dbReference>
<dbReference type="Pfam" id="PF23441">
    <property type="entry name" value="SDR"/>
    <property type="match status" value="1"/>
</dbReference>
<evidence type="ECO:0000313" key="6">
    <source>
        <dbReference type="EMBL" id="RFN44113.1"/>
    </source>
</evidence>
<dbReference type="SUPFAM" id="SSF51735">
    <property type="entry name" value="NAD(P)-binding Rossmann-fold domains"/>
    <property type="match status" value="2"/>
</dbReference>
<evidence type="ECO:0000256" key="4">
    <source>
        <dbReference type="SAM" id="Coils"/>
    </source>
</evidence>
<keyword evidence="4" id="KW-0175">Coiled coil</keyword>
<feature type="domain" description="Enoyl reductase (ER)" evidence="5">
    <location>
        <begin position="273"/>
        <end position="517"/>
    </location>
</feature>
<feature type="coiled-coil region" evidence="4">
    <location>
        <begin position="49"/>
        <end position="76"/>
    </location>
</feature>
<dbReference type="AlphaFoldDB" id="A0A395MA15"/>
<dbReference type="EMBL" id="PXXK01000463">
    <property type="protein sequence ID" value="RFN44113.1"/>
    <property type="molecule type" value="Genomic_DNA"/>
</dbReference>
<evidence type="ECO:0000259" key="5">
    <source>
        <dbReference type="SMART" id="SM00829"/>
    </source>
</evidence>
<keyword evidence="7" id="KW-1185">Reference proteome</keyword>
<reference evidence="6 7" key="1">
    <citation type="journal article" date="2018" name="PLoS Pathog.">
        <title>Evolution of structural diversity of trichothecenes, a family of toxins produced by plant pathogenic and entomopathogenic fungi.</title>
        <authorList>
            <person name="Proctor R.H."/>
            <person name="McCormick S.P."/>
            <person name="Kim H.S."/>
            <person name="Cardoza R.E."/>
            <person name="Stanley A.M."/>
            <person name="Lindo L."/>
            <person name="Kelly A."/>
            <person name="Brown D.W."/>
            <person name="Lee T."/>
            <person name="Vaughan M.M."/>
            <person name="Alexander N.J."/>
            <person name="Busman M."/>
            <person name="Gutierrez S."/>
        </authorList>
    </citation>
    <scope>NUCLEOTIDE SEQUENCE [LARGE SCALE GENOMIC DNA]</scope>
    <source>
        <strain evidence="6 7">NRRL 13405</strain>
    </source>
</reference>
<dbReference type="Pfam" id="PF08240">
    <property type="entry name" value="ADH_N"/>
    <property type="match status" value="1"/>
</dbReference>
<keyword evidence="2" id="KW-0521">NADP</keyword>
<dbReference type="Gene3D" id="3.40.50.720">
    <property type="entry name" value="NAD(P)-binding Rossmann-like Domain"/>
    <property type="match status" value="2"/>
</dbReference>
<comment type="similarity">
    <text evidence="1">Belongs to the zinc-containing alcohol dehydrogenase family.</text>
</comment>
<dbReference type="STRING" id="2594813.A0A395MA15"/>
<dbReference type="InterPro" id="IPR011032">
    <property type="entry name" value="GroES-like_sf"/>
</dbReference>
<evidence type="ECO:0000256" key="1">
    <source>
        <dbReference type="ARBA" id="ARBA00008072"/>
    </source>
</evidence>
<evidence type="ECO:0000313" key="7">
    <source>
        <dbReference type="Proteomes" id="UP000265631"/>
    </source>
</evidence>
<dbReference type="InterPro" id="IPR057571">
    <property type="entry name" value="SDR_PhqE-like"/>
</dbReference>
<comment type="caution">
    <text evidence="6">The sequence shown here is derived from an EMBL/GenBank/DDBJ whole genome shotgun (WGS) entry which is preliminary data.</text>
</comment>